<feature type="signal peptide" evidence="1">
    <location>
        <begin position="1"/>
        <end position="23"/>
    </location>
</feature>
<keyword evidence="1" id="KW-0732">Signal</keyword>
<dbReference type="Proteomes" id="UP001200642">
    <property type="component" value="Unassembled WGS sequence"/>
</dbReference>
<dbReference type="PANTHER" id="PTHR40050:SF1">
    <property type="entry name" value="INNER SPORE COAT PROTEIN H"/>
    <property type="match status" value="1"/>
</dbReference>
<dbReference type="RefSeq" id="WP_317902976.1">
    <property type="nucleotide sequence ID" value="NZ_JAIRBC010000020.1"/>
</dbReference>
<keyword evidence="2" id="KW-0418">Kinase</keyword>
<keyword evidence="3" id="KW-1185">Reference proteome</keyword>
<dbReference type="InterPro" id="IPR014867">
    <property type="entry name" value="Spore_coat_CotH_CotH2/3/7"/>
</dbReference>
<comment type="caution">
    <text evidence="2">The sequence shown here is derived from an EMBL/GenBank/DDBJ whole genome shotgun (WGS) entry which is preliminary data.</text>
</comment>
<keyword evidence="2" id="KW-0808">Transferase</keyword>
<dbReference type="GO" id="GO:0016301">
    <property type="term" value="F:kinase activity"/>
    <property type="evidence" value="ECO:0007669"/>
    <property type="project" value="UniProtKB-KW"/>
</dbReference>
<dbReference type="Pfam" id="PF08757">
    <property type="entry name" value="CotH"/>
    <property type="match status" value="1"/>
</dbReference>
<evidence type="ECO:0000256" key="1">
    <source>
        <dbReference type="SAM" id="SignalP"/>
    </source>
</evidence>
<dbReference type="PANTHER" id="PTHR40050">
    <property type="entry name" value="INNER SPORE COAT PROTEIN H"/>
    <property type="match status" value="1"/>
</dbReference>
<accession>A0AAE3JP72</accession>
<protein>
    <submittedName>
        <fullName evidence="2">CotH kinase family protein</fullName>
    </submittedName>
</protein>
<name>A0AAE3JP72_9FLAO</name>
<evidence type="ECO:0000313" key="3">
    <source>
        <dbReference type="Proteomes" id="UP001200642"/>
    </source>
</evidence>
<evidence type="ECO:0000313" key="2">
    <source>
        <dbReference type="EMBL" id="MCG2461835.1"/>
    </source>
</evidence>
<feature type="chain" id="PRO_5042081773" evidence="1">
    <location>
        <begin position="24"/>
        <end position="471"/>
    </location>
</feature>
<sequence>MKKFSARYAFILGLLASVSISLASHSCSNDKPTDPGIEPQPTAPEVPVIKLEDRLPQISIFTNGGTIVDEPKTNAKMTVKMVDEVVFEGKIGIEIRGASSQMFPKKAYGLETRDASNEDLDVSLFNMPEESDWVLYAPYSDKSLMRNVLIYDLARELEDYASRTVFVDLSINGEYKGVYVFMEKLKRDSGRIDIDKLKDDENSGEELTGGYILKIDKVAGTNLGDGYNLLNSFTSNYPPPGATIGQEIRFLYEYPKAKDITAEQKSYISGYVDQFEATLASDDFNDPVRGYAPYIDVTSFLDFFLLNELSHNVDGYRLSTYLQKDKNGKLKMGPIWDFNLAFGNVDYCEGSNTNTWAYQFNSVCPEDYWLVPFWWGRLLEDPAYVSQLKTRWKTLRGGVLSEAAILAKIDNYTQTLEKAGAIDENFNTWPVLDTYIWPNEFVGKTYGEEVGYLKNWIKARLVWMDGAINGL</sequence>
<proteinExistence type="predicted"/>
<dbReference type="EMBL" id="JAIRBC010000020">
    <property type="protein sequence ID" value="MCG2461835.1"/>
    <property type="molecule type" value="Genomic_DNA"/>
</dbReference>
<dbReference type="AlphaFoldDB" id="A0AAE3JP72"/>
<reference evidence="2" key="1">
    <citation type="submission" date="2023-02" db="EMBL/GenBank/DDBJ databases">
        <title>Genome of Flavobacteriaceae gen. nov. sp. strain F89.</title>
        <authorList>
            <person name="Wang Y."/>
        </authorList>
    </citation>
    <scope>NUCLEOTIDE SEQUENCE</scope>
    <source>
        <strain evidence="2">F89</strain>
    </source>
</reference>
<gene>
    <name evidence="2" type="ORF">K8352_13835</name>
</gene>
<organism evidence="2 3">
    <name type="scientific">Cerina litoralis</name>
    <dbReference type="NCBI Taxonomy" id="2874477"/>
    <lineage>
        <taxon>Bacteria</taxon>
        <taxon>Pseudomonadati</taxon>
        <taxon>Bacteroidota</taxon>
        <taxon>Flavobacteriia</taxon>
        <taxon>Flavobacteriales</taxon>
        <taxon>Flavobacteriaceae</taxon>
        <taxon>Cerina</taxon>
    </lineage>
</organism>